<evidence type="ECO:0000256" key="4">
    <source>
        <dbReference type="ARBA" id="ARBA00022801"/>
    </source>
</evidence>
<keyword evidence="5 10" id="KW-0460">Magnesium</keyword>
<evidence type="ECO:0000313" key="12">
    <source>
        <dbReference type="Proteomes" id="UP001595616"/>
    </source>
</evidence>
<keyword evidence="3 10" id="KW-0255">Endonuclease</keyword>
<evidence type="ECO:0000313" key="11">
    <source>
        <dbReference type="EMBL" id="MFC3809782.1"/>
    </source>
</evidence>
<evidence type="ECO:0000256" key="6">
    <source>
        <dbReference type="ARBA" id="ARBA00023118"/>
    </source>
</evidence>
<evidence type="ECO:0000256" key="10">
    <source>
        <dbReference type="HAMAP-Rule" id="MF_01470"/>
    </source>
</evidence>
<keyword evidence="4 10" id="KW-0378">Hydrolase</keyword>
<keyword evidence="6 10" id="KW-0051">Antiviral defense</keyword>
<dbReference type="GO" id="GO:0004519">
    <property type="term" value="F:endonuclease activity"/>
    <property type="evidence" value="ECO:0007669"/>
    <property type="project" value="UniProtKB-KW"/>
</dbReference>
<feature type="binding site" evidence="10">
    <location>
        <position position="160"/>
    </location>
    <ligand>
        <name>Mn(2+)</name>
        <dbReference type="ChEBI" id="CHEBI:29035"/>
    </ligand>
</feature>
<dbReference type="Gene3D" id="3.100.10.20">
    <property type="entry name" value="CRISPR-associated endonuclease Cas1, N-terminal domain"/>
    <property type="match status" value="1"/>
</dbReference>
<dbReference type="EC" id="3.1.-.-" evidence="10"/>
<keyword evidence="8 10" id="KW-0464">Manganese</keyword>
<proteinExistence type="inferred from homology"/>
<comment type="caution">
    <text evidence="11">The sequence shown here is derived from an EMBL/GenBank/DDBJ whole genome shotgun (WGS) entry which is preliminary data.</text>
</comment>
<dbReference type="PANTHER" id="PTHR34353">
    <property type="entry name" value="CRISPR-ASSOCIATED ENDONUCLEASE CAS1 1"/>
    <property type="match status" value="1"/>
</dbReference>
<dbReference type="InterPro" id="IPR042206">
    <property type="entry name" value="CRISPR-assoc_Cas1_C"/>
</dbReference>
<evidence type="ECO:0000256" key="5">
    <source>
        <dbReference type="ARBA" id="ARBA00022842"/>
    </source>
</evidence>
<reference evidence="12" key="1">
    <citation type="journal article" date="2019" name="Int. J. Syst. Evol. Microbiol.">
        <title>The Global Catalogue of Microorganisms (GCM) 10K type strain sequencing project: providing services to taxonomists for standard genome sequencing and annotation.</title>
        <authorList>
            <consortium name="The Broad Institute Genomics Platform"/>
            <consortium name="The Broad Institute Genome Sequencing Center for Infectious Disease"/>
            <person name="Wu L."/>
            <person name="Ma J."/>
        </authorList>
    </citation>
    <scope>NUCLEOTIDE SEQUENCE [LARGE SCALE GENOMIC DNA]</scope>
    <source>
        <strain evidence="12">CECT 7956</strain>
    </source>
</reference>
<evidence type="ECO:0000256" key="3">
    <source>
        <dbReference type="ARBA" id="ARBA00022759"/>
    </source>
</evidence>
<keyword evidence="7 10" id="KW-0238">DNA-binding</keyword>
<sequence length="332" mass="38266">MLSQYGTQISVREGRYFIKNKEHESYVPFHKVKSIILHSATALTYEVIKVAIDNNIEILFVDKKGFPFSRVWSNQFGSITTIRKNQLIFSSAPEGVEWIRETLSQKGTNQLLVLDLITHLTNQPNAVQTNKSKILLGIEKIKAYENINNGETFASFRGFEGSMSRNYFQALSNLIPEKYKFDKRSQHPAFDGFNCLLNYAYGMLYGTCESALIKAGIDPYIGIMHRDEYNRPVFVYDFIEQFRHWADYVVCHLCIQGIIDTDFFDISESQDGRHSEKPYLLNSIGKRILIQSFNDYLNELIHVNGLSRSRLNHIELTAQKTATIFKNFSPLN</sequence>
<evidence type="ECO:0000256" key="7">
    <source>
        <dbReference type="ARBA" id="ARBA00023125"/>
    </source>
</evidence>
<gene>
    <name evidence="10 11" type="primary">cas1</name>
    <name evidence="11" type="ORF">ACFOOI_03865</name>
</gene>
<accession>A0ABV7YUT4</accession>
<dbReference type="NCBIfam" id="TIGR00287">
    <property type="entry name" value="cas1"/>
    <property type="match status" value="1"/>
</dbReference>
<comment type="function">
    <text evidence="10">CRISPR (clustered regularly interspaced short palindromic repeat), is an adaptive immune system that provides protection against mobile genetic elements (viruses, transposable elements and conjugative plasmids). CRISPR clusters contain spacers, sequences complementary to antecedent mobile elements, and target invading nucleic acids. CRISPR clusters are transcribed and processed into CRISPR RNA (crRNA). Acts as a dsDNA endonuclease. Involved in the integration of spacer DNA into the CRISPR cassette.</text>
</comment>
<comment type="cofactor">
    <cofactor evidence="10">
        <name>Mg(2+)</name>
        <dbReference type="ChEBI" id="CHEBI:18420"/>
    </cofactor>
    <cofactor evidence="10">
        <name>Mn(2+)</name>
        <dbReference type="ChEBI" id="CHEBI:29035"/>
    </cofactor>
</comment>
<keyword evidence="2 10" id="KW-0479">Metal-binding</keyword>
<evidence type="ECO:0000256" key="1">
    <source>
        <dbReference type="ARBA" id="ARBA00022722"/>
    </source>
</evidence>
<dbReference type="Gene3D" id="1.20.120.920">
    <property type="entry name" value="CRISPR-associated endonuclease Cas1, C-terminal domain"/>
    <property type="match status" value="1"/>
</dbReference>
<dbReference type="Pfam" id="PF01867">
    <property type="entry name" value="Cas_Cas1"/>
    <property type="match status" value="1"/>
</dbReference>
<name>A0ABV7YUT4_9BACT</name>
<comment type="similarity">
    <text evidence="10">Belongs to the CRISPR-associated endonuclease Cas1 family.</text>
</comment>
<evidence type="ECO:0000256" key="8">
    <source>
        <dbReference type="ARBA" id="ARBA00023211"/>
    </source>
</evidence>
<feature type="binding site" evidence="10">
    <location>
        <position position="240"/>
    </location>
    <ligand>
        <name>Mn(2+)</name>
        <dbReference type="ChEBI" id="CHEBI:29035"/>
    </ligand>
</feature>
<feature type="binding site" evidence="10">
    <location>
        <position position="225"/>
    </location>
    <ligand>
        <name>Mn(2+)</name>
        <dbReference type="ChEBI" id="CHEBI:29035"/>
    </ligand>
</feature>
<comment type="subunit">
    <text evidence="9 10">Homodimer, forms a heterotetramer with a Cas2 homodimer.</text>
</comment>
<evidence type="ECO:0000256" key="2">
    <source>
        <dbReference type="ARBA" id="ARBA00022723"/>
    </source>
</evidence>
<protein>
    <recommendedName>
        <fullName evidence="10">CRISPR-associated endonuclease Cas1</fullName>
        <ecNumber evidence="10">3.1.-.-</ecNumber>
    </recommendedName>
</protein>
<dbReference type="InterPro" id="IPR002729">
    <property type="entry name" value="CRISPR-assoc_Cas1"/>
</dbReference>
<dbReference type="InterPro" id="IPR042211">
    <property type="entry name" value="CRISPR-assoc_Cas1_N"/>
</dbReference>
<organism evidence="11 12">
    <name type="scientific">Lacihabitans lacunae</name>
    <dbReference type="NCBI Taxonomy" id="1028214"/>
    <lineage>
        <taxon>Bacteria</taxon>
        <taxon>Pseudomonadati</taxon>
        <taxon>Bacteroidota</taxon>
        <taxon>Cytophagia</taxon>
        <taxon>Cytophagales</taxon>
        <taxon>Leadbetterellaceae</taxon>
        <taxon>Lacihabitans</taxon>
    </lineage>
</organism>
<dbReference type="RefSeq" id="WP_379840174.1">
    <property type="nucleotide sequence ID" value="NZ_JBHRYQ010000001.1"/>
</dbReference>
<dbReference type="InterPro" id="IPR050646">
    <property type="entry name" value="Cas1"/>
</dbReference>
<dbReference type="HAMAP" id="MF_01470">
    <property type="entry name" value="Cas1"/>
    <property type="match status" value="1"/>
</dbReference>
<dbReference type="Proteomes" id="UP001595616">
    <property type="component" value="Unassembled WGS sequence"/>
</dbReference>
<dbReference type="EMBL" id="JBHRYQ010000001">
    <property type="protein sequence ID" value="MFC3809782.1"/>
    <property type="molecule type" value="Genomic_DNA"/>
</dbReference>
<dbReference type="CDD" id="cd09634">
    <property type="entry name" value="Cas1_I-II-III"/>
    <property type="match status" value="1"/>
</dbReference>
<keyword evidence="12" id="KW-1185">Reference proteome</keyword>
<dbReference type="PANTHER" id="PTHR34353:SF2">
    <property type="entry name" value="CRISPR-ASSOCIATED ENDONUCLEASE CAS1 1"/>
    <property type="match status" value="1"/>
</dbReference>
<keyword evidence="1 10" id="KW-0540">Nuclease</keyword>
<evidence type="ECO:0000256" key="9">
    <source>
        <dbReference type="ARBA" id="ARBA00038592"/>
    </source>
</evidence>